<feature type="transmembrane region" description="Helical" evidence="5">
    <location>
        <begin position="277"/>
        <end position="296"/>
    </location>
</feature>
<dbReference type="PANTHER" id="PTHR11662">
    <property type="entry name" value="SOLUTE CARRIER FAMILY 17"/>
    <property type="match status" value="1"/>
</dbReference>
<dbReference type="eggNOG" id="KOG2532">
    <property type="taxonomic scope" value="Eukaryota"/>
</dbReference>
<dbReference type="InterPro" id="IPR020846">
    <property type="entry name" value="MFS_dom"/>
</dbReference>
<dbReference type="KEGG" id="ehx:EMIHUDRAFT_448586"/>
<feature type="transmembrane region" description="Helical" evidence="5">
    <location>
        <begin position="316"/>
        <end position="337"/>
    </location>
</feature>
<evidence type="ECO:0000256" key="2">
    <source>
        <dbReference type="ARBA" id="ARBA00022692"/>
    </source>
</evidence>
<dbReference type="GO" id="GO:0022857">
    <property type="term" value="F:transmembrane transporter activity"/>
    <property type="evidence" value="ECO:0007669"/>
    <property type="project" value="InterPro"/>
</dbReference>
<feature type="transmembrane region" description="Helical" evidence="5">
    <location>
        <begin position="146"/>
        <end position="168"/>
    </location>
</feature>
<keyword evidence="3 5" id="KW-1133">Transmembrane helix</keyword>
<evidence type="ECO:0000256" key="4">
    <source>
        <dbReference type="ARBA" id="ARBA00023136"/>
    </source>
</evidence>
<dbReference type="Pfam" id="PF07690">
    <property type="entry name" value="MFS_1"/>
    <property type="match status" value="1"/>
</dbReference>
<dbReference type="InterPro" id="IPR011701">
    <property type="entry name" value="MFS"/>
</dbReference>
<evidence type="ECO:0000256" key="5">
    <source>
        <dbReference type="SAM" id="Phobius"/>
    </source>
</evidence>
<evidence type="ECO:0000256" key="1">
    <source>
        <dbReference type="ARBA" id="ARBA00004141"/>
    </source>
</evidence>
<evidence type="ECO:0000313" key="7">
    <source>
        <dbReference type="EnsemblProtists" id="EOD05239"/>
    </source>
</evidence>
<feature type="transmembrane region" description="Helical" evidence="5">
    <location>
        <begin position="118"/>
        <end position="140"/>
    </location>
</feature>
<dbReference type="GeneID" id="17251505"/>
<dbReference type="Proteomes" id="UP000013827">
    <property type="component" value="Unassembled WGS sequence"/>
</dbReference>
<dbReference type="InterPro" id="IPR036259">
    <property type="entry name" value="MFS_trans_sf"/>
</dbReference>
<dbReference type="RefSeq" id="XP_005757668.1">
    <property type="nucleotide sequence ID" value="XM_005757611.1"/>
</dbReference>
<dbReference type="AlphaFoldDB" id="A0A0D3I1V4"/>
<name>A0A0D3I1V4_EMIH1</name>
<dbReference type="EnsemblProtists" id="EOD05239">
    <property type="protein sequence ID" value="EOD05239"/>
    <property type="gene ID" value="EMIHUDRAFT_448586"/>
</dbReference>
<comment type="subcellular location">
    <subcellularLocation>
        <location evidence="1">Membrane</location>
        <topology evidence="1">Multi-pass membrane protein</topology>
    </subcellularLocation>
</comment>
<keyword evidence="8" id="KW-1185">Reference proteome</keyword>
<organism evidence="7 8">
    <name type="scientific">Emiliania huxleyi (strain CCMP1516)</name>
    <dbReference type="NCBI Taxonomy" id="280463"/>
    <lineage>
        <taxon>Eukaryota</taxon>
        <taxon>Haptista</taxon>
        <taxon>Haptophyta</taxon>
        <taxon>Prymnesiophyceae</taxon>
        <taxon>Isochrysidales</taxon>
        <taxon>Noelaerhabdaceae</taxon>
        <taxon>Emiliania</taxon>
    </lineage>
</organism>
<accession>A0A0D3I1V4</accession>
<dbReference type="SUPFAM" id="SSF103473">
    <property type="entry name" value="MFS general substrate transporter"/>
    <property type="match status" value="1"/>
</dbReference>
<dbReference type="HOGENOM" id="CLU_001265_5_11_1"/>
<feature type="domain" description="Major facilitator superfamily (MFS) profile" evidence="6">
    <location>
        <begin position="1"/>
        <end position="366"/>
    </location>
</feature>
<evidence type="ECO:0000313" key="8">
    <source>
        <dbReference type="Proteomes" id="UP000013827"/>
    </source>
</evidence>
<dbReference type="InterPro" id="IPR050382">
    <property type="entry name" value="MFS_Na/Anion_cotransporter"/>
</dbReference>
<dbReference type="GO" id="GO:0016020">
    <property type="term" value="C:membrane"/>
    <property type="evidence" value="ECO:0007669"/>
    <property type="project" value="UniProtKB-SubCell"/>
</dbReference>
<keyword evidence="2 5" id="KW-0812">Transmembrane</keyword>
<feature type="transmembrane region" description="Helical" evidence="5">
    <location>
        <begin position="31"/>
        <end position="51"/>
    </location>
</feature>
<protein>
    <recommendedName>
        <fullName evidence="6">Major facilitator superfamily (MFS) profile domain-containing protein</fullName>
    </recommendedName>
</protein>
<sequence>MLGYADRTNLSVAVIAMSREFGWGEASTGTLLASFFCGYVLTQIPAGLAAARFGAKRVLLVGTVVWSAATVLTPWAARQSINAALAARVVVGLAEGVQIPCCNALLAAWVPPHGRARALSFIFSGQFVGTICALSCSPLAEWWWPSIFLLWGWLGFVWCLVFAALAPASSPGASAGKGAAGEELGLISAVDGSGSPRCSASAPRCARPAFLAHPAFLAVCAAHFANNWGAYLLLSWLPNTPYAVAIVADNVGGWVADEVLLSRCRLKLLHARKSMQAVAMLMWGVVNTIGTVPGIAANVVTGRVLAAAPTAAAGAWVRVFSTGAAIYVCGLTAFLALAQALPLPTSGAEKAGSCGAGGLLGPKPAR</sequence>
<dbReference type="STRING" id="2903.R1D8V2"/>
<reference evidence="7" key="2">
    <citation type="submission" date="2024-10" db="UniProtKB">
        <authorList>
            <consortium name="EnsemblProtists"/>
        </authorList>
    </citation>
    <scope>IDENTIFICATION</scope>
</reference>
<evidence type="ECO:0000256" key="3">
    <source>
        <dbReference type="ARBA" id="ARBA00022989"/>
    </source>
</evidence>
<reference evidence="8" key="1">
    <citation type="journal article" date="2013" name="Nature">
        <title>Pan genome of the phytoplankton Emiliania underpins its global distribution.</title>
        <authorList>
            <person name="Read B.A."/>
            <person name="Kegel J."/>
            <person name="Klute M.J."/>
            <person name="Kuo A."/>
            <person name="Lefebvre S.C."/>
            <person name="Maumus F."/>
            <person name="Mayer C."/>
            <person name="Miller J."/>
            <person name="Monier A."/>
            <person name="Salamov A."/>
            <person name="Young J."/>
            <person name="Aguilar M."/>
            <person name="Claverie J.M."/>
            <person name="Frickenhaus S."/>
            <person name="Gonzalez K."/>
            <person name="Herman E.K."/>
            <person name="Lin Y.C."/>
            <person name="Napier J."/>
            <person name="Ogata H."/>
            <person name="Sarno A.F."/>
            <person name="Shmutz J."/>
            <person name="Schroeder D."/>
            <person name="de Vargas C."/>
            <person name="Verret F."/>
            <person name="von Dassow P."/>
            <person name="Valentin K."/>
            <person name="Van de Peer Y."/>
            <person name="Wheeler G."/>
            <person name="Dacks J.B."/>
            <person name="Delwiche C.F."/>
            <person name="Dyhrman S.T."/>
            <person name="Glockner G."/>
            <person name="John U."/>
            <person name="Richards T."/>
            <person name="Worden A.Z."/>
            <person name="Zhang X."/>
            <person name="Grigoriev I.V."/>
            <person name="Allen A.E."/>
            <person name="Bidle K."/>
            <person name="Borodovsky M."/>
            <person name="Bowler C."/>
            <person name="Brownlee C."/>
            <person name="Cock J.M."/>
            <person name="Elias M."/>
            <person name="Gladyshev V.N."/>
            <person name="Groth M."/>
            <person name="Guda C."/>
            <person name="Hadaegh A."/>
            <person name="Iglesias-Rodriguez M.D."/>
            <person name="Jenkins J."/>
            <person name="Jones B.M."/>
            <person name="Lawson T."/>
            <person name="Leese F."/>
            <person name="Lindquist E."/>
            <person name="Lobanov A."/>
            <person name="Lomsadze A."/>
            <person name="Malik S.B."/>
            <person name="Marsh M.E."/>
            <person name="Mackinder L."/>
            <person name="Mock T."/>
            <person name="Mueller-Roeber B."/>
            <person name="Pagarete A."/>
            <person name="Parker M."/>
            <person name="Probert I."/>
            <person name="Quesneville H."/>
            <person name="Raines C."/>
            <person name="Rensing S.A."/>
            <person name="Riano-Pachon D.M."/>
            <person name="Richier S."/>
            <person name="Rokitta S."/>
            <person name="Shiraiwa Y."/>
            <person name="Soanes D.M."/>
            <person name="van der Giezen M."/>
            <person name="Wahlund T.M."/>
            <person name="Williams B."/>
            <person name="Wilson W."/>
            <person name="Wolfe G."/>
            <person name="Wurch L.L."/>
        </authorList>
    </citation>
    <scope>NUCLEOTIDE SEQUENCE</scope>
</reference>
<dbReference type="PANTHER" id="PTHR11662:SF399">
    <property type="entry name" value="FI19708P1-RELATED"/>
    <property type="match status" value="1"/>
</dbReference>
<keyword evidence="4 5" id="KW-0472">Membrane</keyword>
<feature type="transmembrane region" description="Helical" evidence="5">
    <location>
        <begin position="58"/>
        <end position="77"/>
    </location>
</feature>
<dbReference type="Gene3D" id="1.20.1250.20">
    <property type="entry name" value="MFS general substrate transporter like domains"/>
    <property type="match status" value="1"/>
</dbReference>
<proteinExistence type="predicted"/>
<evidence type="ECO:0000259" key="6">
    <source>
        <dbReference type="PROSITE" id="PS50850"/>
    </source>
</evidence>
<dbReference type="PaxDb" id="2903-EOD05239"/>
<dbReference type="PROSITE" id="PS50850">
    <property type="entry name" value="MFS"/>
    <property type="match status" value="1"/>
</dbReference>